<dbReference type="Proteomes" id="UP000245626">
    <property type="component" value="Unassembled WGS sequence"/>
</dbReference>
<name>A0ACD0P1X2_9BASI</name>
<dbReference type="EMBL" id="KZ819800">
    <property type="protein sequence ID" value="PWN52046.1"/>
    <property type="molecule type" value="Genomic_DNA"/>
</dbReference>
<gene>
    <name evidence="1" type="ORF">IE53DRAFT_22784</name>
</gene>
<keyword evidence="2" id="KW-1185">Reference proteome</keyword>
<reference evidence="1 2" key="1">
    <citation type="journal article" date="2018" name="Mol. Biol. Evol.">
        <title>Broad Genomic Sampling Reveals a Smut Pathogenic Ancestry of the Fungal Clade Ustilaginomycotina.</title>
        <authorList>
            <person name="Kijpornyongpan T."/>
            <person name="Mondo S.J."/>
            <person name="Barry K."/>
            <person name="Sandor L."/>
            <person name="Lee J."/>
            <person name="Lipzen A."/>
            <person name="Pangilinan J."/>
            <person name="LaButti K."/>
            <person name="Hainaut M."/>
            <person name="Henrissat B."/>
            <person name="Grigoriev I.V."/>
            <person name="Spatafora J.W."/>
            <person name="Aime M.C."/>
        </authorList>
    </citation>
    <scope>NUCLEOTIDE SEQUENCE [LARGE SCALE GENOMIC DNA]</scope>
    <source>
        <strain evidence="1 2">SA 807</strain>
    </source>
</reference>
<accession>A0ACD0P1X2</accession>
<evidence type="ECO:0000313" key="2">
    <source>
        <dbReference type="Proteomes" id="UP000245626"/>
    </source>
</evidence>
<evidence type="ECO:0000313" key="1">
    <source>
        <dbReference type="EMBL" id="PWN52046.1"/>
    </source>
</evidence>
<protein>
    <submittedName>
        <fullName evidence="1">Uncharacterized protein</fullName>
    </submittedName>
</protein>
<organism evidence="1 2">
    <name type="scientific">Violaceomyces palustris</name>
    <dbReference type="NCBI Taxonomy" id="1673888"/>
    <lineage>
        <taxon>Eukaryota</taxon>
        <taxon>Fungi</taxon>
        <taxon>Dikarya</taxon>
        <taxon>Basidiomycota</taxon>
        <taxon>Ustilaginomycotina</taxon>
        <taxon>Ustilaginomycetes</taxon>
        <taxon>Violaceomycetales</taxon>
        <taxon>Violaceomycetaceae</taxon>
        <taxon>Violaceomyces</taxon>
    </lineage>
</organism>
<proteinExistence type="predicted"/>
<sequence>MTTDKVWALHDFEAENPDEVSFKAGECIIVVEKDDAYGDGWWQGTNPRGETGLFPFTYTTLDRNLALGAGGGAETPDAQGTPQQGNGRSPGVMHTTMADIDNALTELQGNRKEEDLKGSAAGGYGGSRASISSERTADLTNEDGASETYGGSDEYTSRSAARAALAVNAQKNLASAQEKERIEEAKMRALAQKHFEEEEARQKALLEQVEKERKAALAAGKIDLSSKGDKAKDVPISGVDISDESDSEGSVGDLDDFRGAKTHSPLFSAGQNQSSTPSKENGGSRLRNELNASSTSISSPSAKEKVAQTGTGTASSTPQKTLLPNGSTISNQNSPSGRPLSPISSAHGAPAEGKAEDDLGTSVGAATGTATIISSGSAIVPSALPGAETRANVGSSNAKASDERSITSSRGPQSATGDSVAGGTATGTGTAATSLATGGLETPKSVGTGAFISTAQSPSSMKLTSDPTEWTVEQVVEWGRGKGWDEATVLNKFREHEITGDVLLEMDINILKEIDITAFGKRFQVANGIKELKRSMPGGNSLLPSGMTGRSEGASSPTPGTPIDGYAPLGQQPFSGSGPGSVGPQSVNEMYGLNTKMADSSLDGARARQSSSSNHGERTFAGIPEAPQSSAMSYGNSGAGNVAAWQAQQAGQQRTRSVTADPNEGYSRPFDSPSIVERPLSTDDEPLASLAAKQNLSATNASASSRRRSTVSTDDVVAPLPSSPRKRESGGSAGRAVGGGDRTSFFGIGQKNRKPPPKVQGQGSNSYEDDKASKGTFSRLGFARSSKALSTQAQPGQDLKGNISLPTSSPKYDSQGDTARRNRASAGSGGGMGHGRQTSVGSAGPGAVPSDWGATAAGVGAAGAASSASGAGGASEGPVMARIRPVDLEGWMRKKGERYNSWKPRYLALKGSDLVLLRDPSAEKIKGYVSMKGYKVIADENTNPGKYGFKILHEHEKPHYFSSDDPVLVREWMKGLMKATIGRDHSFPVISSYNNATMSLKEAQRMNPPPRPPSPTSRARTQRAKARQNPEQLTARDAAILMNLPSNTAPSGGDM</sequence>